<keyword evidence="3" id="KW-0813">Transport</keyword>
<protein>
    <submittedName>
        <fullName evidence="8">Iron-hydroxamate ABC transporter substrate-binding protein</fullName>
    </submittedName>
</protein>
<dbReference type="PROSITE" id="PS50983">
    <property type="entry name" value="FE_B12_PBP"/>
    <property type="match status" value="1"/>
</dbReference>
<dbReference type="InterPro" id="IPR002491">
    <property type="entry name" value="ABC_transptr_periplasmic_BD"/>
</dbReference>
<dbReference type="CDD" id="cd01138">
    <property type="entry name" value="FeuA"/>
    <property type="match status" value="1"/>
</dbReference>
<evidence type="ECO:0000256" key="2">
    <source>
        <dbReference type="ARBA" id="ARBA00008814"/>
    </source>
</evidence>
<comment type="subcellular location">
    <subcellularLocation>
        <location evidence="1">Cell membrane</location>
        <topology evidence="1">Lipid-anchor</topology>
    </subcellularLocation>
</comment>
<dbReference type="InterPro" id="IPR051313">
    <property type="entry name" value="Bact_iron-sidero_bind"/>
</dbReference>
<proteinExistence type="inferred from homology"/>
<feature type="domain" description="Fe/B12 periplasmic-binding" evidence="7">
    <location>
        <begin position="57"/>
        <end position="307"/>
    </location>
</feature>
<feature type="region of interest" description="Disordered" evidence="5">
    <location>
        <begin position="21"/>
        <end position="48"/>
    </location>
</feature>
<evidence type="ECO:0000256" key="3">
    <source>
        <dbReference type="ARBA" id="ARBA00022448"/>
    </source>
</evidence>
<organism evidence="8 9">
    <name type="scientific">Aciduricibacillus chroicocephali</name>
    <dbReference type="NCBI Taxonomy" id="3054939"/>
    <lineage>
        <taxon>Bacteria</taxon>
        <taxon>Bacillati</taxon>
        <taxon>Bacillota</taxon>
        <taxon>Bacilli</taxon>
        <taxon>Bacillales</taxon>
        <taxon>Bacillaceae</taxon>
        <taxon>Aciduricibacillus</taxon>
    </lineage>
</organism>
<dbReference type="Pfam" id="PF01497">
    <property type="entry name" value="Peripla_BP_2"/>
    <property type="match status" value="1"/>
</dbReference>
<evidence type="ECO:0000256" key="1">
    <source>
        <dbReference type="ARBA" id="ARBA00004193"/>
    </source>
</evidence>
<evidence type="ECO:0000259" key="7">
    <source>
        <dbReference type="PROSITE" id="PS50983"/>
    </source>
</evidence>
<dbReference type="Gene3D" id="3.40.50.1980">
    <property type="entry name" value="Nitrogenase molybdenum iron protein domain"/>
    <property type="match status" value="2"/>
</dbReference>
<keyword evidence="4 6" id="KW-0732">Signal</keyword>
<reference evidence="8" key="1">
    <citation type="submission" date="2023-06" db="EMBL/GenBank/DDBJ databases">
        <title>A Treasure from Seagulls: Isolation and Description of Aciduricobacillus qingdaonensis gen. nov., sp. nov., a Rare Obligately Uric Acid-utilizing Member in the Family Bacillaceae.</title>
        <authorList>
            <person name="Liu W."/>
            <person name="Wang B."/>
        </authorList>
    </citation>
    <scope>NUCLEOTIDE SEQUENCE</scope>
    <source>
        <strain evidence="8">44XB</strain>
    </source>
</reference>
<keyword evidence="9" id="KW-1185">Reference proteome</keyword>
<name>A0ABY9KXX2_9BACI</name>
<evidence type="ECO:0000256" key="5">
    <source>
        <dbReference type="SAM" id="MobiDB-lite"/>
    </source>
</evidence>
<accession>A0ABY9KXX2</accession>
<dbReference type="RefSeq" id="WP_348027490.1">
    <property type="nucleotide sequence ID" value="NZ_CP129113.1"/>
</dbReference>
<dbReference type="EMBL" id="CP129113">
    <property type="protein sequence ID" value="WLV24453.1"/>
    <property type="molecule type" value="Genomic_DNA"/>
</dbReference>
<sequence length="307" mass="34551">MKKIAVLLMALLVLILGACSGGQESDKKDSKDKKDKSAQTRTYKSENGSVKVPVHPKRVVVLSSFAGNLMALDVPVVGADAWSMSNPRFKEGLKNAKEVSEENLEQITELNPDLIIALSTVKNVDKLKKIAPTVTYTYGKADYLQQHIEIGKLVNKEKEAKDWVADYKKRAADSEKKIKDKIGQDASVSVIENFDKQLYVFGDHWGRGTEVLYQALHLKMPEKVEKMVKKDGYYALSSEVLPEYAGDYIVVSKDKQSDNSFQKTDTYKNIPAVKDNHVLEVSQKEFYFNDPLTVDHALDVFTDYFTK</sequence>
<dbReference type="PROSITE" id="PS51257">
    <property type="entry name" value="PROKAR_LIPOPROTEIN"/>
    <property type="match status" value="1"/>
</dbReference>
<evidence type="ECO:0000313" key="8">
    <source>
        <dbReference type="EMBL" id="WLV24453.1"/>
    </source>
</evidence>
<feature type="compositionally biased region" description="Basic and acidic residues" evidence="5">
    <location>
        <begin position="24"/>
        <end position="38"/>
    </location>
</feature>
<feature type="chain" id="PRO_5047470792" evidence="6">
    <location>
        <begin position="19"/>
        <end position="307"/>
    </location>
</feature>
<dbReference type="PANTHER" id="PTHR30532">
    <property type="entry name" value="IRON III DICITRATE-BINDING PERIPLASMIC PROTEIN"/>
    <property type="match status" value="1"/>
</dbReference>
<evidence type="ECO:0000313" key="9">
    <source>
        <dbReference type="Proteomes" id="UP001180087"/>
    </source>
</evidence>
<dbReference type="SUPFAM" id="SSF53807">
    <property type="entry name" value="Helical backbone' metal receptor"/>
    <property type="match status" value="1"/>
</dbReference>
<evidence type="ECO:0000256" key="6">
    <source>
        <dbReference type="SAM" id="SignalP"/>
    </source>
</evidence>
<dbReference type="Proteomes" id="UP001180087">
    <property type="component" value="Chromosome"/>
</dbReference>
<comment type="similarity">
    <text evidence="2">Belongs to the bacterial solute-binding protein 8 family.</text>
</comment>
<evidence type="ECO:0000256" key="4">
    <source>
        <dbReference type="ARBA" id="ARBA00022729"/>
    </source>
</evidence>
<gene>
    <name evidence="8" type="ORF">QR721_12535</name>
</gene>
<feature type="signal peptide" evidence="6">
    <location>
        <begin position="1"/>
        <end position="18"/>
    </location>
</feature>
<dbReference type="PANTHER" id="PTHR30532:SF26">
    <property type="entry name" value="IRON(3+)-HYDROXAMATE-BINDING PROTEIN FHUD"/>
    <property type="match status" value="1"/>
</dbReference>
<feature type="compositionally biased region" description="Polar residues" evidence="5">
    <location>
        <begin position="39"/>
        <end position="48"/>
    </location>
</feature>